<evidence type="ECO:0000256" key="1">
    <source>
        <dbReference type="ARBA" id="ARBA00022741"/>
    </source>
</evidence>
<protein>
    <submittedName>
        <fullName evidence="9">Two component, sigma54 specific, transcriptional regulator, Fis family</fullName>
    </submittedName>
</protein>
<evidence type="ECO:0000259" key="7">
    <source>
        <dbReference type="PROSITE" id="PS50045"/>
    </source>
</evidence>
<dbReference type="InterPro" id="IPR025662">
    <property type="entry name" value="Sigma_54_int_dom_ATP-bd_1"/>
</dbReference>
<evidence type="ECO:0000256" key="6">
    <source>
        <dbReference type="PROSITE-ProRule" id="PRU00169"/>
    </source>
</evidence>
<dbReference type="InterPro" id="IPR003593">
    <property type="entry name" value="AAA+_ATPase"/>
</dbReference>
<dbReference type="Pfam" id="PF25601">
    <property type="entry name" value="AAA_lid_14"/>
    <property type="match status" value="1"/>
</dbReference>
<dbReference type="InterPro" id="IPR002078">
    <property type="entry name" value="Sigma_54_int"/>
</dbReference>
<keyword evidence="6" id="KW-0597">Phosphoprotein</keyword>
<dbReference type="InterPro" id="IPR027417">
    <property type="entry name" value="P-loop_NTPase"/>
</dbReference>
<dbReference type="PRINTS" id="PR01590">
    <property type="entry name" value="HTHFIS"/>
</dbReference>
<evidence type="ECO:0000256" key="5">
    <source>
        <dbReference type="ARBA" id="ARBA00023163"/>
    </source>
</evidence>
<dbReference type="InterPro" id="IPR001789">
    <property type="entry name" value="Sig_transdc_resp-reg_receiver"/>
</dbReference>
<dbReference type="Pfam" id="PF00158">
    <property type="entry name" value="Sigma54_activat"/>
    <property type="match status" value="1"/>
</dbReference>
<dbReference type="Proteomes" id="UP000006365">
    <property type="component" value="Chromosome"/>
</dbReference>
<dbReference type="GO" id="GO:0043565">
    <property type="term" value="F:sequence-specific DNA binding"/>
    <property type="evidence" value="ECO:0007669"/>
    <property type="project" value="InterPro"/>
</dbReference>
<feature type="domain" description="Sigma-54 factor interaction" evidence="7">
    <location>
        <begin position="149"/>
        <end position="377"/>
    </location>
</feature>
<dbReference type="InterPro" id="IPR009057">
    <property type="entry name" value="Homeodomain-like_sf"/>
</dbReference>
<keyword evidence="4" id="KW-0238">DNA-binding</keyword>
<evidence type="ECO:0000256" key="2">
    <source>
        <dbReference type="ARBA" id="ARBA00022840"/>
    </source>
</evidence>
<dbReference type="PANTHER" id="PTHR32071">
    <property type="entry name" value="TRANSCRIPTIONAL REGULATORY PROTEIN"/>
    <property type="match status" value="1"/>
</dbReference>
<dbReference type="PROSITE" id="PS00676">
    <property type="entry name" value="SIGMA54_INTERACT_2"/>
    <property type="match status" value="1"/>
</dbReference>
<dbReference type="SUPFAM" id="SSF46689">
    <property type="entry name" value="Homeodomain-like"/>
    <property type="match status" value="1"/>
</dbReference>
<dbReference type="InterPro" id="IPR025943">
    <property type="entry name" value="Sigma_54_int_dom_ATP-bd_2"/>
</dbReference>
<dbReference type="Pfam" id="PF00072">
    <property type="entry name" value="Response_reg"/>
    <property type="match status" value="1"/>
</dbReference>
<dbReference type="Gene3D" id="3.40.50.2300">
    <property type="match status" value="1"/>
</dbReference>
<evidence type="ECO:0000256" key="4">
    <source>
        <dbReference type="ARBA" id="ARBA00023125"/>
    </source>
</evidence>
<dbReference type="AlphaFoldDB" id="A0A7U4DMU0"/>
<dbReference type="SMART" id="SM00382">
    <property type="entry name" value="AAA"/>
    <property type="match status" value="1"/>
</dbReference>
<keyword evidence="10" id="KW-1185">Reference proteome</keyword>
<evidence type="ECO:0000313" key="10">
    <source>
        <dbReference type="Proteomes" id="UP000006365"/>
    </source>
</evidence>
<dbReference type="SUPFAM" id="SSF52540">
    <property type="entry name" value="P-loop containing nucleoside triphosphate hydrolases"/>
    <property type="match status" value="1"/>
</dbReference>
<dbReference type="Gene3D" id="1.10.10.60">
    <property type="entry name" value="Homeodomain-like"/>
    <property type="match status" value="1"/>
</dbReference>
<feature type="domain" description="Response regulatory" evidence="8">
    <location>
        <begin position="10"/>
        <end position="124"/>
    </location>
</feature>
<dbReference type="InterPro" id="IPR011006">
    <property type="entry name" value="CheY-like_superfamily"/>
</dbReference>
<dbReference type="KEGG" id="dpr:Despr_0125"/>
<keyword evidence="3" id="KW-0805">Transcription regulation</keyword>
<dbReference type="GO" id="GO:0006355">
    <property type="term" value="P:regulation of DNA-templated transcription"/>
    <property type="evidence" value="ECO:0007669"/>
    <property type="project" value="InterPro"/>
</dbReference>
<proteinExistence type="predicted"/>
<dbReference type="InterPro" id="IPR002197">
    <property type="entry name" value="HTH_Fis"/>
</dbReference>
<accession>A0A7U4DMU0</accession>
<dbReference type="InterPro" id="IPR025944">
    <property type="entry name" value="Sigma_54_int_dom_CS"/>
</dbReference>
<dbReference type="Gene3D" id="1.10.8.60">
    <property type="match status" value="1"/>
</dbReference>
<dbReference type="PROSITE" id="PS50110">
    <property type="entry name" value="RESPONSE_REGULATORY"/>
    <property type="match status" value="1"/>
</dbReference>
<feature type="modified residue" description="4-aspartylphosphate" evidence="6">
    <location>
        <position position="59"/>
    </location>
</feature>
<evidence type="ECO:0000313" key="9">
    <source>
        <dbReference type="EMBL" id="ADW16316.1"/>
    </source>
</evidence>
<dbReference type="SMART" id="SM00448">
    <property type="entry name" value="REC"/>
    <property type="match status" value="1"/>
</dbReference>
<keyword evidence="1" id="KW-0547">Nucleotide-binding</keyword>
<dbReference type="GO" id="GO:0000160">
    <property type="term" value="P:phosphorelay signal transduction system"/>
    <property type="evidence" value="ECO:0007669"/>
    <property type="project" value="InterPro"/>
</dbReference>
<dbReference type="PROSITE" id="PS50045">
    <property type="entry name" value="SIGMA54_INTERACT_4"/>
    <property type="match status" value="1"/>
</dbReference>
<dbReference type="PROSITE" id="PS00675">
    <property type="entry name" value="SIGMA54_INTERACT_1"/>
    <property type="match status" value="1"/>
</dbReference>
<dbReference type="CDD" id="cd00009">
    <property type="entry name" value="AAA"/>
    <property type="match status" value="1"/>
</dbReference>
<dbReference type="Gene3D" id="3.40.50.300">
    <property type="entry name" value="P-loop containing nucleotide triphosphate hydrolases"/>
    <property type="match status" value="1"/>
</dbReference>
<dbReference type="PROSITE" id="PS00688">
    <property type="entry name" value="SIGMA54_INTERACT_3"/>
    <property type="match status" value="1"/>
</dbReference>
<dbReference type="RefSeq" id="WP_015722864.1">
    <property type="nucleotide sequence ID" value="NC_014972.1"/>
</dbReference>
<gene>
    <name evidence="9" type="ordered locus">Despr_0125</name>
</gene>
<keyword evidence="2" id="KW-0067">ATP-binding</keyword>
<name>A0A7U4DMU0_DESPD</name>
<sequence>MIAEAKEAFTILVVDDEISILNSLKRLFRKTGYRILLAEDGRKGLELLESTQVDLMLLDLKMPGMDGFEVLERALECRPALKIIIQTGHGGVQEAVKAVQKGALDFLVKGEALDVLNNRIRQVYEHWQLEQENLALRRKDAEQFEFDRLIGESPPMVQLKKLITRVAPTDSTVLIQGETGTGKELIAQALHHHSERRDKPFVAIDCASISESVLESELFGHERGAFTGADAPFQGVIRSADKGTLFLDEIGEISTSVQAKLLRAIQERSIRPVGSTRFYKVDVRIIAATNKILLNEVANAAFRQDLYYRLSTVTLTAPPLRKRENDIFLLTEYFLEQCSASLGRRVQISDEVHELFARYEWPGNIRELDNVLRGAAVFSDGGVIEATDLPQAIRSSKPLVEPATEPVTLEAMEKEAIRKALALSKNNRKEARKILAISEATLYRKIKKYNL</sequence>
<dbReference type="EMBL" id="CP002364">
    <property type="protein sequence ID" value="ADW16316.1"/>
    <property type="molecule type" value="Genomic_DNA"/>
</dbReference>
<evidence type="ECO:0000259" key="8">
    <source>
        <dbReference type="PROSITE" id="PS50110"/>
    </source>
</evidence>
<organism evidence="9 10">
    <name type="scientific">Desulfobulbus propionicus (strain ATCC 33891 / DSM 2032 / VKM B-1956 / 1pr3)</name>
    <dbReference type="NCBI Taxonomy" id="577650"/>
    <lineage>
        <taxon>Bacteria</taxon>
        <taxon>Pseudomonadati</taxon>
        <taxon>Thermodesulfobacteriota</taxon>
        <taxon>Desulfobulbia</taxon>
        <taxon>Desulfobulbales</taxon>
        <taxon>Desulfobulbaceae</taxon>
        <taxon>Desulfobulbus</taxon>
    </lineage>
</organism>
<dbReference type="Pfam" id="PF02954">
    <property type="entry name" value="HTH_8"/>
    <property type="match status" value="1"/>
</dbReference>
<dbReference type="SUPFAM" id="SSF52172">
    <property type="entry name" value="CheY-like"/>
    <property type="match status" value="1"/>
</dbReference>
<dbReference type="InterPro" id="IPR058031">
    <property type="entry name" value="AAA_lid_NorR"/>
</dbReference>
<reference evidence="9 10" key="1">
    <citation type="journal article" date="2011" name="Stand. Genomic Sci.">
        <title>Complete genome sequence of Desulfobulbus propionicus type strain (1pr3).</title>
        <authorList>
            <person name="Pagani I."/>
            <person name="Lapidus A."/>
            <person name="Nolan M."/>
            <person name="Lucas S."/>
            <person name="Hammon N."/>
            <person name="Deshpande S."/>
            <person name="Cheng J.F."/>
            <person name="Chertkov O."/>
            <person name="Davenport K."/>
            <person name="Tapia R."/>
            <person name="Han C."/>
            <person name="Goodwin L."/>
            <person name="Pitluck S."/>
            <person name="Liolios K."/>
            <person name="Mavromatis K."/>
            <person name="Ivanova N."/>
            <person name="Mikhailova N."/>
            <person name="Pati A."/>
            <person name="Chen A."/>
            <person name="Palaniappan K."/>
            <person name="Land M."/>
            <person name="Hauser L."/>
            <person name="Chang Y.J."/>
            <person name="Jeffries C.D."/>
            <person name="Detter J.C."/>
            <person name="Brambilla E."/>
            <person name="Kannan K.P."/>
            <person name="Djao O.D."/>
            <person name="Rohde M."/>
            <person name="Pukall R."/>
            <person name="Spring S."/>
            <person name="Goker M."/>
            <person name="Sikorski J."/>
            <person name="Woyke T."/>
            <person name="Bristow J."/>
            <person name="Eisen J.A."/>
            <person name="Markowitz V."/>
            <person name="Hugenholtz P."/>
            <person name="Kyrpides N.C."/>
            <person name="Klenk H.P."/>
        </authorList>
    </citation>
    <scope>NUCLEOTIDE SEQUENCE [LARGE SCALE GENOMIC DNA]</scope>
    <source>
        <strain evidence="10">ATCC 33891 / DSM 2032 / 1pr3</strain>
    </source>
</reference>
<evidence type="ECO:0000256" key="3">
    <source>
        <dbReference type="ARBA" id="ARBA00023015"/>
    </source>
</evidence>
<dbReference type="FunFam" id="3.40.50.300:FF:000006">
    <property type="entry name" value="DNA-binding transcriptional regulator NtrC"/>
    <property type="match status" value="1"/>
</dbReference>
<keyword evidence="5" id="KW-0804">Transcription</keyword>
<dbReference type="GO" id="GO:0005524">
    <property type="term" value="F:ATP binding"/>
    <property type="evidence" value="ECO:0007669"/>
    <property type="project" value="UniProtKB-KW"/>
</dbReference>